<evidence type="ECO:0000313" key="13">
    <source>
        <dbReference type="EMBL" id="WOB08742.1"/>
    </source>
</evidence>
<evidence type="ECO:0000256" key="2">
    <source>
        <dbReference type="ARBA" id="ARBA00007495"/>
    </source>
</evidence>
<evidence type="ECO:0000256" key="1">
    <source>
        <dbReference type="ARBA" id="ARBA00000681"/>
    </source>
</evidence>
<keyword evidence="5 10" id="KW-0378">Hydrolase</keyword>
<evidence type="ECO:0000259" key="12">
    <source>
        <dbReference type="PROSITE" id="PS51760"/>
    </source>
</evidence>
<dbReference type="EC" id="3.2.1.8" evidence="10"/>
<feature type="active site" description="Nucleophile" evidence="9">
    <location>
        <position position="253"/>
    </location>
</feature>
<keyword evidence="3" id="KW-0858">Xylan degradation</keyword>
<organism evidence="13 14">
    <name type="scientific">Piscinibacter gummiphilus</name>
    <dbReference type="NCBI Taxonomy" id="946333"/>
    <lineage>
        <taxon>Bacteria</taxon>
        <taxon>Pseudomonadati</taxon>
        <taxon>Pseudomonadota</taxon>
        <taxon>Betaproteobacteria</taxon>
        <taxon>Burkholderiales</taxon>
        <taxon>Sphaerotilaceae</taxon>
        <taxon>Piscinibacter</taxon>
    </lineage>
</organism>
<dbReference type="Gene3D" id="2.60.60.40">
    <property type="match status" value="1"/>
</dbReference>
<dbReference type="PROSITE" id="PS51760">
    <property type="entry name" value="GH10_2"/>
    <property type="match status" value="1"/>
</dbReference>
<dbReference type="InterPro" id="IPR044846">
    <property type="entry name" value="GH10"/>
</dbReference>
<comment type="similarity">
    <text evidence="2 10">Belongs to the glycosyl hydrolase 10 (cellulase F) family.</text>
</comment>
<dbReference type="Gene3D" id="3.20.20.80">
    <property type="entry name" value="Glycosidases"/>
    <property type="match status" value="1"/>
</dbReference>
<feature type="chain" id="PRO_5047235266" description="Beta-xylanase" evidence="11">
    <location>
        <begin position="32"/>
        <end position="442"/>
    </location>
</feature>
<dbReference type="PANTHER" id="PTHR31490">
    <property type="entry name" value="GLYCOSYL HYDROLASE"/>
    <property type="match status" value="1"/>
</dbReference>
<evidence type="ECO:0000313" key="14">
    <source>
        <dbReference type="Proteomes" id="UP001303946"/>
    </source>
</evidence>
<evidence type="ECO:0000256" key="11">
    <source>
        <dbReference type="SAM" id="SignalP"/>
    </source>
</evidence>
<dbReference type="PROSITE" id="PS00591">
    <property type="entry name" value="GH10_1"/>
    <property type="match status" value="1"/>
</dbReference>
<dbReference type="SMART" id="SM00633">
    <property type="entry name" value="Glyco_10"/>
    <property type="match status" value="1"/>
</dbReference>
<dbReference type="EMBL" id="CP136336">
    <property type="protein sequence ID" value="WOB08742.1"/>
    <property type="molecule type" value="Genomic_DNA"/>
</dbReference>
<dbReference type="PANTHER" id="PTHR31490:SF88">
    <property type="entry name" value="BETA-XYLANASE"/>
    <property type="match status" value="1"/>
</dbReference>
<evidence type="ECO:0000256" key="4">
    <source>
        <dbReference type="ARBA" id="ARBA00022729"/>
    </source>
</evidence>
<dbReference type="PRINTS" id="PR00134">
    <property type="entry name" value="GLHYDRLASE10"/>
</dbReference>
<keyword evidence="4 11" id="KW-0732">Signal</keyword>
<sequence length="442" mass="47742">MITSHLLKALRSAAVCTGALALLGAAGLAQAQLATGKPKFLGNIIAGSVPSNFSAYWNQVTPENAGKWGSVEATRNQMNWGPLDTAYNYARSNGFPFKQHTFVWGAQEPGWIGSVSASQQAYEVEEFMRLYCARYPQTQYIDVVNEPISQPASYRNALGGSGSTGWDWIVWSFQKARQHCPTAKLLINEYGIINDATKLNRYKGIVNILKARGLVDGVGIQAHHFSMDNLSAATMKANLDSLAQTGVPIFVSELDMTGDDSTQLARYQRLFPGLWTHPGVAHVTLWGYIEGQTWVNNTHLVRRDGSERPAMAWLKNYVRTTTIGGGGSGGTSKNIVVRARGTTGQESVTLRIGGTAVRTWTLSTTMTNYTITTTLSGGSTVEFTNDATGRDVQVDYLSVNGSVRQAEAQSYNTGVYQNGACGGGNGLSEWLHCNGAIGFGDL</sequence>
<protein>
    <recommendedName>
        <fullName evidence="10">Beta-xylanase</fullName>
        <ecNumber evidence="10">3.2.1.8</ecNumber>
    </recommendedName>
</protein>
<keyword evidence="14" id="KW-1185">Reference proteome</keyword>
<name>A0ABZ0D0J6_9BURK</name>
<evidence type="ECO:0000256" key="7">
    <source>
        <dbReference type="ARBA" id="ARBA00023295"/>
    </source>
</evidence>
<proteinExistence type="inferred from homology"/>
<evidence type="ECO:0000256" key="9">
    <source>
        <dbReference type="PROSITE-ProRule" id="PRU10061"/>
    </source>
</evidence>
<comment type="catalytic activity">
    <reaction evidence="1 10">
        <text>Endohydrolysis of (1-&gt;4)-beta-D-xylosidic linkages in xylans.</text>
        <dbReference type="EC" id="3.2.1.8"/>
    </reaction>
</comment>
<evidence type="ECO:0000256" key="5">
    <source>
        <dbReference type="ARBA" id="ARBA00022801"/>
    </source>
</evidence>
<dbReference type="SUPFAM" id="SSF51445">
    <property type="entry name" value="(Trans)glycosidases"/>
    <property type="match status" value="1"/>
</dbReference>
<dbReference type="InterPro" id="IPR031768">
    <property type="entry name" value="CBM60_xylan-bd"/>
</dbReference>
<keyword evidence="7 10" id="KW-0326">Glycosidase</keyword>
<dbReference type="Pfam" id="PF16841">
    <property type="entry name" value="CBM60"/>
    <property type="match status" value="1"/>
</dbReference>
<keyword evidence="6 10" id="KW-0119">Carbohydrate metabolism</keyword>
<reference evidence="13 14" key="1">
    <citation type="submission" date="2023-10" db="EMBL/GenBank/DDBJ databases">
        <title>Bacteria for the degradation of biodegradable plastic PBAT(Polybutylene adipate terephthalate).</title>
        <authorList>
            <person name="Weon H.-Y."/>
            <person name="Yeon J."/>
        </authorList>
    </citation>
    <scope>NUCLEOTIDE SEQUENCE [LARGE SCALE GENOMIC DNA]</scope>
    <source>
        <strain evidence="13 14">SBD 7-3</strain>
    </source>
</reference>
<evidence type="ECO:0000256" key="3">
    <source>
        <dbReference type="ARBA" id="ARBA00022651"/>
    </source>
</evidence>
<feature type="signal peptide" evidence="11">
    <location>
        <begin position="1"/>
        <end position="31"/>
    </location>
</feature>
<dbReference type="InterPro" id="IPR017853">
    <property type="entry name" value="GH"/>
</dbReference>
<evidence type="ECO:0000256" key="8">
    <source>
        <dbReference type="ARBA" id="ARBA00023326"/>
    </source>
</evidence>
<evidence type="ECO:0000256" key="6">
    <source>
        <dbReference type="ARBA" id="ARBA00023277"/>
    </source>
</evidence>
<keyword evidence="8 10" id="KW-0624">Polysaccharide degradation</keyword>
<accession>A0ABZ0D0J6</accession>
<evidence type="ECO:0000256" key="10">
    <source>
        <dbReference type="RuleBase" id="RU361174"/>
    </source>
</evidence>
<gene>
    <name evidence="13" type="ORF">RXV79_01490</name>
</gene>
<dbReference type="Proteomes" id="UP001303946">
    <property type="component" value="Chromosome"/>
</dbReference>
<dbReference type="InterPro" id="IPR001000">
    <property type="entry name" value="GH10_dom"/>
</dbReference>
<feature type="domain" description="GH10" evidence="12">
    <location>
        <begin position="46"/>
        <end position="317"/>
    </location>
</feature>
<dbReference type="RefSeq" id="WP_316701585.1">
    <property type="nucleotide sequence ID" value="NZ_CP136336.1"/>
</dbReference>
<dbReference type="Pfam" id="PF00331">
    <property type="entry name" value="Glyco_hydro_10"/>
    <property type="match status" value="1"/>
</dbReference>
<dbReference type="InterPro" id="IPR031158">
    <property type="entry name" value="GH10_AS"/>
</dbReference>